<sequence>MGEVENEKEGEMRRVEEKEDEKDEEDEEEEEREEVDEEKEEEEDEEEEGEEEEEYDEEDEKGEENEDDEEEDAEENEVTNNATKIEEEATHLQIKEVEGRRRQKFSFGHYINALLFSFFFFSLPCFNLFLRPFSSSNKARTTTTIYIAVAIGRLFDTANAFLGDFIARHPIRHIFASVCFLIVLSLQLINMDIEYDIRASFSPLNSKSMREASIYKEFFNLSTSPQRAFMLFKAKDGGTMLRVEHLREVLQLDSELDSTLSLRDGKTGMRGCDPLCNLNRPFHLIAQNLINNSSSSSLLKLDHPFSYYFGSPLFVGSNLFGVVTDKHDISSKNIDKNQNSKNSQIYVRTIILWYFSRADTKQNIKQLRNVTLNLFEESQRGKRFKYVQFQIFGDEIANREMIRGAIQATILMSIGLLLLLIFVSFVVYQKMSNLVKIPAIGLIVIISILCPLLSTVAAFGFSTWLGNRIYTLMCVTPFLIAGVGVDDAFIMLQSWQQHRDIKCLKQRLSKVLVHIGPSITITSLTNTTAFGIGYFTPAPTMSLFCLCTSIGVLVDYILTFTLLAPVLVLLSTHFPTTKQPTTLLPPQQPENNEKPLIALMTPQQLSSTPQTCSKAFQYAKFIHSTRGRFSAFLLAIILYIVGTSGVLRFKSTFEPSKAFPSDSPLAHSLDSVGDVFDEFFPLCILVNRPPNLTDPEEYFSFNKMVAELEGLPESWGPNRTLLFLRPYEEFDKKNTHFWQSLGLGSKGKYKFSLDNLPFFMNSIGNPPTVKYEKNGNGSIQLKSFQFSIVNKGMTEWWNRAVIEEKVRIILEKYEKNFNASMYDADSPVLNMLLTVKIDLIGSIAVTVVCMVLICSLFIAHPAGVCVIGICISSICFTLVGTLSWCGADLDPITMVDVLLATGFSVDYTAHIAHQYYTKQGSSIERIAQSLEEMCPPMLQAGISTALCMVPLVFLPTYAIVKFSIFLFYKYFPFPPNVKVAFAKTIFVVVSIGLLHGLFFLPVLLCALPESKREKTIKLRNLTKMSPKSSEILFNSKEPSNANNGILIVGEREEI</sequence>
<feature type="transmembrane region" description="Helical" evidence="8">
    <location>
        <begin position="897"/>
        <end position="916"/>
    </location>
</feature>
<accession>A0A6V7U0B7</accession>
<evidence type="ECO:0000256" key="4">
    <source>
        <dbReference type="ARBA" id="ARBA00022989"/>
    </source>
</evidence>
<feature type="domain" description="SSD" evidence="9">
    <location>
        <begin position="408"/>
        <end position="569"/>
    </location>
</feature>
<feature type="transmembrane region" description="Helical" evidence="8">
    <location>
        <begin position="511"/>
        <end position="535"/>
    </location>
</feature>
<dbReference type="InterPro" id="IPR048634">
    <property type="entry name" value="SecD_SecF_C"/>
</dbReference>
<feature type="transmembrane region" description="Helical" evidence="8">
    <location>
        <begin position="980"/>
        <end position="1007"/>
    </location>
</feature>
<proteinExistence type="inferred from homology"/>
<dbReference type="OrthoDB" id="6510177at2759"/>
<feature type="compositionally biased region" description="Basic and acidic residues" evidence="7">
    <location>
        <begin position="1"/>
        <end position="17"/>
    </location>
</feature>
<dbReference type="AlphaFoldDB" id="A0A6V7U0B7"/>
<dbReference type="InterPro" id="IPR003392">
    <property type="entry name" value="PTHD_SSD"/>
</dbReference>
<keyword evidence="5 8" id="KW-0472">Membrane</keyword>
<name>A0A6V7U0B7_MELEN</name>
<dbReference type="GO" id="GO:0006897">
    <property type="term" value="P:endocytosis"/>
    <property type="evidence" value="ECO:0007669"/>
    <property type="project" value="TreeGrafter"/>
</dbReference>
<feature type="compositionally biased region" description="Acidic residues" evidence="7">
    <location>
        <begin position="18"/>
        <end position="77"/>
    </location>
</feature>
<protein>
    <recommendedName>
        <fullName evidence="9">SSD domain-containing protein</fullName>
    </recommendedName>
</protein>
<feature type="transmembrane region" description="Helical" evidence="8">
    <location>
        <begin position="174"/>
        <end position="191"/>
    </location>
</feature>
<feature type="transmembrane region" description="Helical" evidence="8">
    <location>
        <begin position="408"/>
        <end position="428"/>
    </location>
</feature>
<feature type="transmembrane region" description="Helical" evidence="8">
    <location>
        <begin position="110"/>
        <end position="130"/>
    </location>
</feature>
<keyword evidence="6" id="KW-0325">Glycoprotein</keyword>
<dbReference type="PANTHER" id="PTHR10796">
    <property type="entry name" value="PATCHED-RELATED"/>
    <property type="match status" value="1"/>
</dbReference>
<evidence type="ECO:0000256" key="8">
    <source>
        <dbReference type="SAM" id="Phobius"/>
    </source>
</evidence>
<comment type="similarity">
    <text evidence="2">Belongs to the patched family.</text>
</comment>
<feature type="transmembrane region" description="Helical" evidence="8">
    <location>
        <begin position="440"/>
        <end position="463"/>
    </location>
</feature>
<dbReference type="Pfam" id="PF02355">
    <property type="entry name" value="SecD_SecF_C"/>
    <property type="match status" value="1"/>
</dbReference>
<dbReference type="SUPFAM" id="SSF82866">
    <property type="entry name" value="Multidrug efflux transporter AcrB transmembrane domain"/>
    <property type="match status" value="2"/>
</dbReference>
<feature type="region of interest" description="Disordered" evidence="7">
    <location>
        <begin position="1"/>
        <end position="89"/>
    </location>
</feature>
<comment type="caution">
    <text evidence="10">The sequence shown here is derived from an EMBL/GenBank/DDBJ whole genome shotgun (WGS) entry which is preliminary data.</text>
</comment>
<keyword evidence="4 8" id="KW-1133">Transmembrane helix</keyword>
<dbReference type="PANTHER" id="PTHR10796:SF108">
    <property type="entry name" value="SSD DOMAIN-CONTAINING PROTEIN"/>
    <property type="match status" value="1"/>
</dbReference>
<feature type="transmembrane region" description="Helical" evidence="8">
    <location>
        <begin position="937"/>
        <end position="960"/>
    </location>
</feature>
<evidence type="ECO:0000256" key="1">
    <source>
        <dbReference type="ARBA" id="ARBA00004141"/>
    </source>
</evidence>
<dbReference type="Gene3D" id="1.20.1640.10">
    <property type="entry name" value="Multidrug efflux transporter AcrB transmembrane domain"/>
    <property type="match status" value="2"/>
</dbReference>
<dbReference type="Proteomes" id="UP000580250">
    <property type="component" value="Unassembled WGS sequence"/>
</dbReference>
<feature type="transmembrane region" description="Helical" evidence="8">
    <location>
        <begin position="839"/>
        <end position="859"/>
    </location>
</feature>
<dbReference type="GO" id="GO:0030659">
    <property type="term" value="C:cytoplasmic vesicle membrane"/>
    <property type="evidence" value="ECO:0007669"/>
    <property type="project" value="TreeGrafter"/>
</dbReference>
<dbReference type="InterPro" id="IPR000731">
    <property type="entry name" value="SSD"/>
</dbReference>
<dbReference type="PROSITE" id="PS50156">
    <property type="entry name" value="SSD"/>
    <property type="match status" value="1"/>
</dbReference>
<evidence type="ECO:0000256" key="6">
    <source>
        <dbReference type="ARBA" id="ARBA00023180"/>
    </source>
</evidence>
<dbReference type="InterPro" id="IPR051697">
    <property type="entry name" value="Patched_domain-protein"/>
</dbReference>
<dbReference type="GO" id="GO:0005886">
    <property type="term" value="C:plasma membrane"/>
    <property type="evidence" value="ECO:0007669"/>
    <property type="project" value="TreeGrafter"/>
</dbReference>
<feature type="transmembrane region" description="Helical" evidence="8">
    <location>
        <begin position="866"/>
        <end position="885"/>
    </location>
</feature>
<gene>
    <name evidence="10" type="ORF">MENT_LOCUS6660</name>
</gene>
<evidence type="ECO:0000256" key="7">
    <source>
        <dbReference type="SAM" id="MobiDB-lite"/>
    </source>
</evidence>
<evidence type="ECO:0000256" key="2">
    <source>
        <dbReference type="ARBA" id="ARBA00005585"/>
    </source>
</evidence>
<dbReference type="EMBL" id="CAJEWN010000026">
    <property type="protein sequence ID" value="CAD2140882.1"/>
    <property type="molecule type" value="Genomic_DNA"/>
</dbReference>
<dbReference type="Pfam" id="PF02460">
    <property type="entry name" value="Patched"/>
    <property type="match status" value="1"/>
</dbReference>
<evidence type="ECO:0000256" key="3">
    <source>
        <dbReference type="ARBA" id="ARBA00022692"/>
    </source>
</evidence>
<dbReference type="GO" id="GO:0018996">
    <property type="term" value="P:molting cycle, collagen and cuticulin-based cuticle"/>
    <property type="evidence" value="ECO:0007669"/>
    <property type="project" value="TreeGrafter"/>
</dbReference>
<organism evidence="10 11">
    <name type="scientific">Meloidogyne enterolobii</name>
    <name type="common">Root-knot nematode worm</name>
    <name type="synonym">Meloidogyne mayaguensis</name>
    <dbReference type="NCBI Taxonomy" id="390850"/>
    <lineage>
        <taxon>Eukaryota</taxon>
        <taxon>Metazoa</taxon>
        <taxon>Ecdysozoa</taxon>
        <taxon>Nematoda</taxon>
        <taxon>Chromadorea</taxon>
        <taxon>Rhabditida</taxon>
        <taxon>Tylenchina</taxon>
        <taxon>Tylenchomorpha</taxon>
        <taxon>Tylenchoidea</taxon>
        <taxon>Meloidogynidae</taxon>
        <taxon>Meloidogyninae</taxon>
        <taxon>Meloidogyne</taxon>
    </lineage>
</organism>
<evidence type="ECO:0000256" key="5">
    <source>
        <dbReference type="ARBA" id="ARBA00023136"/>
    </source>
</evidence>
<keyword evidence="3 8" id="KW-0812">Transmembrane</keyword>
<feature type="transmembrane region" description="Helical" evidence="8">
    <location>
        <begin position="469"/>
        <end position="490"/>
    </location>
</feature>
<evidence type="ECO:0000313" key="11">
    <source>
        <dbReference type="Proteomes" id="UP000580250"/>
    </source>
</evidence>
<feature type="transmembrane region" description="Helical" evidence="8">
    <location>
        <begin position="142"/>
        <end position="162"/>
    </location>
</feature>
<feature type="transmembrane region" description="Helical" evidence="8">
    <location>
        <begin position="629"/>
        <end position="647"/>
    </location>
</feature>
<reference evidence="10 11" key="1">
    <citation type="submission" date="2020-08" db="EMBL/GenBank/DDBJ databases">
        <authorList>
            <person name="Koutsovoulos G."/>
            <person name="Danchin GJ E."/>
        </authorList>
    </citation>
    <scope>NUCLEOTIDE SEQUENCE [LARGE SCALE GENOMIC DNA]</scope>
</reference>
<feature type="transmembrane region" description="Helical" evidence="8">
    <location>
        <begin position="541"/>
        <end position="570"/>
    </location>
</feature>
<evidence type="ECO:0000313" key="10">
    <source>
        <dbReference type="EMBL" id="CAD2140882.1"/>
    </source>
</evidence>
<comment type="subcellular location">
    <subcellularLocation>
        <location evidence="1">Membrane</location>
        <topology evidence="1">Multi-pass membrane protein</topology>
    </subcellularLocation>
</comment>
<evidence type="ECO:0000259" key="9">
    <source>
        <dbReference type="PROSITE" id="PS50156"/>
    </source>
</evidence>